<dbReference type="InterPro" id="IPR029069">
    <property type="entry name" value="HotDog_dom_sf"/>
</dbReference>
<accession>A0A1H7HQM1</accession>
<dbReference type="Gene3D" id="3.40.50.12780">
    <property type="entry name" value="N-terminal domain of ligase-like"/>
    <property type="match status" value="1"/>
</dbReference>
<feature type="domain" description="AMP-dependent synthetase/ligase" evidence="1">
    <location>
        <begin position="116"/>
        <end position="293"/>
    </location>
</feature>
<dbReference type="GO" id="GO:0016874">
    <property type="term" value="F:ligase activity"/>
    <property type="evidence" value="ECO:0007669"/>
    <property type="project" value="UniProtKB-KW"/>
</dbReference>
<evidence type="ECO:0000259" key="2">
    <source>
        <dbReference type="Pfam" id="PF22818"/>
    </source>
</evidence>
<dbReference type="Proteomes" id="UP000185766">
    <property type="component" value="Unassembled WGS sequence"/>
</dbReference>
<evidence type="ECO:0000313" key="3">
    <source>
        <dbReference type="EMBL" id="SEK52478.1"/>
    </source>
</evidence>
<reference evidence="3 4" key="1">
    <citation type="submission" date="2016-10" db="EMBL/GenBank/DDBJ databases">
        <authorList>
            <person name="de Groot N.N."/>
        </authorList>
    </citation>
    <scope>NUCLEOTIDE SEQUENCE [LARGE SCALE GENOMIC DNA]</scope>
    <source>
        <strain evidence="3 4">JCM 19513</strain>
    </source>
</reference>
<dbReference type="PANTHER" id="PTHR45398">
    <property type="match status" value="1"/>
</dbReference>
<dbReference type="SUPFAM" id="SSF56801">
    <property type="entry name" value="Acetyl-CoA synthetase-like"/>
    <property type="match status" value="1"/>
</dbReference>
<feature type="domain" description="ApeI dehydratase-like" evidence="2">
    <location>
        <begin position="458"/>
        <end position="556"/>
    </location>
</feature>
<dbReference type="Gene3D" id="3.30.300.30">
    <property type="match status" value="1"/>
</dbReference>
<dbReference type="InterPro" id="IPR000873">
    <property type="entry name" value="AMP-dep_synth/lig_dom"/>
</dbReference>
<dbReference type="EMBL" id="FOAS01000003">
    <property type="protein sequence ID" value="SEK52478.1"/>
    <property type="molecule type" value="Genomic_DNA"/>
</dbReference>
<dbReference type="SUPFAM" id="SSF54637">
    <property type="entry name" value="Thioesterase/thiol ester dehydrase-isomerase"/>
    <property type="match status" value="1"/>
</dbReference>
<dbReference type="InterPro" id="IPR045851">
    <property type="entry name" value="AMP-bd_C_sf"/>
</dbReference>
<dbReference type="InterPro" id="IPR042099">
    <property type="entry name" value="ANL_N_sf"/>
</dbReference>
<keyword evidence="4" id="KW-1185">Reference proteome</keyword>
<dbReference type="AlphaFoldDB" id="A0A1H7HQM1"/>
<organism evidence="3 4">
    <name type="scientific">Atopomonas hussainii</name>
    <dbReference type="NCBI Taxonomy" id="1429083"/>
    <lineage>
        <taxon>Bacteria</taxon>
        <taxon>Pseudomonadati</taxon>
        <taxon>Pseudomonadota</taxon>
        <taxon>Gammaproteobacteria</taxon>
        <taxon>Pseudomonadales</taxon>
        <taxon>Pseudomonadaceae</taxon>
        <taxon>Atopomonas</taxon>
    </lineage>
</organism>
<sequence length="564" mass="61801">MSWINLHELLLAPTHDRLLCQQPELSLSQWQARTLRLAASLAECNSQRIALHCLDALNLASGLFAAWRVGAEVYLLSDVQPASLANLEGRADLCLGDHQQAPLTDIEQLIANAHEPLAGQALAAEQACLWVCTSGSSGQPKQIRKTLAQLAAEVQVLEQLWGAQLGSAQILGSVATQHLYGLLFRLLWPMAAGRCLHPLQLGYPEDVLAQVQRQPRSAWVASPALLKRLPEHLPWSAQRERLCSVFSSGGPLPASASAQVADWLGHAPLEIYGSSETGGIAWRQGGEYWQALPGVALSADESGALQVRSAFLPAGHCEVMADQVAFAPQGMRLLQRLDRIVKLEEKRIALPALEQRLEQHPWVAECRLGLIEAGRAHLGALVVLNTAGRHALRNGGRRALTDALRKHLHGHCENLALPRRWRLLEQLPVNAQGKLGQAQINALLLAERPRHAEVLNQHSSADGLHLQLRIPLDLAHFSGHFPATPVVPGVLLIDWAIDFGRQYLQLAGRFSGMEVIKFQRLLRPGDEPVMTLRFDAAKGKLHFAVRCADEPCASGRIRWESTDV</sequence>
<dbReference type="RefSeq" id="WP_074865142.1">
    <property type="nucleotide sequence ID" value="NZ_FOAS01000003.1"/>
</dbReference>
<evidence type="ECO:0000313" key="4">
    <source>
        <dbReference type="Proteomes" id="UP000185766"/>
    </source>
</evidence>
<keyword evidence="3" id="KW-0436">Ligase</keyword>
<evidence type="ECO:0000259" key="1">
    <source>
        <dbReference type="Pfam" id="PF00501"/>
    </source>
</evidence>
<dbReference type="Pfam" id="PF22818">
    <property type="entry name" value="ApeI-like"/>
    <property type="match status" value="1"/>
</dbReference>
<dbReference type="PANTHER" id="PTHR45398:SF1">
    <property type="entry name" value="ENZYME, PUTATIVE (JCVI)-RELATED"/>
    <property type="match status" value="1"/>
</dbReference>
<dbReference type="InterPro" id="IPR054545">
    <property type="entry name" value="ApeI-like"/>
</dbReference>
<gene>
    <name evidence="3" type="ORF">SAMN05216214_10358</name>
</gene>
<proteinExistence type="predicted"/>
<name>A0A1H7HQM1_9GAMM</name>
<dbReference type="Pfam" id="PF00501">
    <property type="entry name" value="AMP-binding"/>
    <property type="match status" value="1"/>
</dbReference>
<protein>
    <submittedName>
        <fullName evidence="3">Acyl-coenzyme A synthetase/AMP-(Fatty) acid ligase</fullName>
    </submittedName>
</protein>
<dbReference type="Gene3D" id="3.10.129.10">
    <property type="entry name" value="Hotdog Thioesterase"/>
    <property type="match status" value="1"/>
</dbReference>